<gene>
    <name evidence="3" type="ORF">GPY48_11050</name>
</gene>
<evidence type="ECO:0000256" key="1">
    <source>
        <dbReference type="SAM" id="MobiDB-lite"/>
    </source>
</evidence>
<feature type="region of interest" description="Disordered" evidence="1">
    <location>
        <begin position="531"/>
        <end position="560"/>
    </location>
</feature>
<organism evidence="3 4">
    <name type="scientific">Photorhabdus bodei</name>
    <dbReference type="NCBI Taxonomy" id="2029681"/>
    <lineage>
        <taxon>Bacteria</taxon>
        <taxon>Pseudomonadati</taxon>
        <taxon>Pseudomonadota</taxon>
        <taxon>Gammaproteobacteria</taxon>
        <taxon>Enterobacterales</taxon>
        <taxon>Morganellaceae</taxon>
        <taxon>Photorhabdus</taxon>
    </lineage>
</organism>
<dbReference type="Proteomes" id="UP000466619">
    <property type="component" value="Unassembled WGS sequence"/>
</dbReference>
<evidence type="ECO:0000313" key="4">
    <source>
        <dbReference type="Proteomes" id="UP000466619"/>
    </source>
</evidence>
<dbReference type="PROSITE" id="PS50878">
    <property type="entry name" value="RT_POL"/>
    <property type="match status" value="1"/>
</dbReference>
<dbReference type="RefSeq" id="WP_162120334.1">
    <property type="nucleotide sequence ID" value="NZ_CAWPJS010000020.1"/>
</dbReference>
<dbReference type="Pfam" id="PF00078">
    <property type="entry name" value="RVT_1"/>
    <property type="match status" value="1"/>
</dbReference>
<dbReference type="InterPro" id="IPR043502">
    <property type="entry name" value="DNA/RNA_pol_sf"/>
</dbReference>
<feature type="domain" description="Reverse transcriptase" evidence="2">
    <location>
        <begin position="40"/>
        <end position="299"/>
    </location>
</feature>
<name>A0ABX0ANG5_9GAMM</name>
<protein>
    <recommendedName>
        <fullName evidence="2">Reverse transcriptase domain-containing protein</fullName>
    </recommendedName>
</protein>
<reference evidence="3 4" key="1">
    <citation type="submission" date="2019-12" db="EMBL/GenBank/DDBJ databases">
        <title>Engineering Photorhabdus to improve their lethality against agricultural pests.</title>
        <authorList>
            <person name="Machado R.A.R."/>
        </authorList>
    </citation>
    <scope>NUCLEOTIDE SEQUENCE [LARGE SCALE GENOMIC DNA]</scope>
    <source>
        <strain evidence="3 4">M-CN4</strain>
    </source>
</reference>
<sequence length="560" mass="65576">MDKVKELLSVGFLPVQLPPTFSTKEFADNYKKFEDKWIAQKKQPDTKAEKFSVARSSYYRRVTSIVNPISYFFLVKEIADHWSKIERHYRKSNISLSKPKLLPSLRAIDISRFSELYEAKVTKSAGYRYALVTDITSYFPTIYTHSIPWALHGKATAKQNRRSQELLGNILDSKSIKLQDSQTIGLPIGPDSSHIIAEIIGVAIDKDFHDALGYWPAGFRYVDDYCLFFDKREEAEKALAELTKAVSNYELQINPSKTKIVEVKELVKESWKYSIRKLKISDKKRKQRDDIHNYFEVLFSIEDKFKDESVVKYGLKQISSSIIRKSNWDVFEAYLLKCGYNYPNTLQTIANLLATYNYYKYKLNKDAIKRFCHNLIKTHAISNHHGEVSWLLTICNELDIKIKRDVVREVENMNSSICNLLILHMHHSGKKIADLLTNTLKKFANTESLESSSWLLTYEAGKRKWLKNTDTDFIKSHHFFRVLLDHDISFFDPNMRISPIFKLKETKELSDFSLLFDSDEHIESHFEFDDQNEEYFDETHNYEEDGEEDENSEPHFDEPW</sequence>
<dbReference type="InterPro" id="IPR000477">
    <property type="entry name" value="RT_dom"/>
</dbReference>
<dbReference type="CDD" id="cd01646">
    <property type="entry name" value="RT_Bac_retron_I"/>
    <property type="match status" value="1"/>
</dbReference>
<proteinExistence type="predicted"/>
<dbReference type="SUPFAM" id="SSF56672">
    <property type="entry name" value="DNA/RNA polymerases"/>
    <property type="match status" value="1"/>
</dbReference>
<evidence type="ECO:0000259" key="2">
    <source>
        <dbReference type="PROSITE" id="PS50878"/>
    </source>
</evidence>
<keyword evidence="4" id="KW-1185">Reference proteome</keyword>
<evidence type="ECO:0000313" key="3">
    <source>
        <dbReference type="EMBL" id="NDL03744.1"/>
    </source>
</evidence>
<dbReference type="EMBL" id="WSFC01000020">
    <property type="protein sequence ID" value="NDL03744.1"/>
    <property type="molecule type" value="Genomic_DNA"/>
</dbReference>
<accession>A0ABX0ANG5</accession>
<comment type="caution">
    <text evidence="3">The sequence shown here is derived from an EMBL/GenBank/DDBJ whole genome shotgun (WGS) entry which is preliminary data.</text>
</comment>